<proteinExistence type="predicted"/>
<evidence type="ECO:0000313" key="2">
    <source>
        <dbReference type="Proteomes" id="UP000030300"/>
    </source>
</evidence>
<organism evidence="1 2">
    <name type="scientific">Nocardioides simplex</name>
    <name type="common">Arthrobacter simplex</name>
    <dbReference type="NCBI Taxonomy" id="2045"/>
    <lineage>
        <taxon>Bacteria</taxon>
        <taxon>Bacillati</taxon>
        <taxon>Actinomycetota</taxon>
        <taxon>Actinomycetes</taxon>
        <taxon>Propionibacteriales</taxon>
        <taxon>Nocardioidaceae</taxon>
        <taxon>Pimelobacter</taxon>
    </lineage>
</organism>
<gene>
    <name evidence="1" type="ORF">KR76_16555</name>
</gene>
<dbReference type="HOGENOM" id="CLU_1968254_0_0_11"/>
<sequence>MMSADRAAVVKALKSHGAKARRGHLRIAVGDLFWYVDPRVEGAGPSAALRLEVGCWPPALPPEPDGGAVDCPLLLDVALGDDPVARTDELVARVGAIGDLGALSAALGDLPGALVDQALRDLLRPPG</sequence>
<dbReference type="AlphaFoldDB" id="A0A0A1DKP6"/>
<dbReference type="EMBL" id="CP009896">
    <property type="protein sequence ID" value="AIY17971.2"/>
    <property type="molecule type" value="Genomic_DNA"/>
</dbReference>
<dbReference type="STRING" id="2045.KR76_16555"/>
<dbReference type="Proteomes" id="UP000030300">
    <property type="component" value="Chromosome"/>
</dbReference>
<name>A0A0A1DKP6_NOCSI</name>
<evidence type="ECO:0000313" key="1">
    <source>
        <dbReference type="EMBL" id="AIY17971.2"/>
    </source>
</evidence>
<accession>A0A0A1DKP6</accession>
<keyword evidence="2" id="KW-1185">Reference proteome</keyword>
<dbReference type="KEGG" id="psim:KR76_16555"/>
<protein>
    <submittedName>
        <fullName evidence="1">Uncharacterized protein</fullName>
    </submittedName>
</protein>
<reference evidence="1 2" key="1">
    <citation type="journal article" date="2015" name="Genome Announc.">
        <title>Complete Genome Sequence of Steroid-Transforming Nocardioides simplex VKM Ac-2033D.</title>
        <authorList>
            <person name="Shtratnikova V.Y."/>
            <person name="Schelkunov M.I."/>
            <person name="Pekov Y.A."/>
            <person name="Fokina V.V."/>
            <person name="Logacheva M.D."/>
            <person name="Sokolov S.L."/>
            <person name="Bragin E.Y."/>
            <person name="Ashapkin V.V."/>
            <person name="Donova M.V."/>
        </authorList>
    </citation>
    <scope>NUCLEOTIDE SEQUENCE [LARGE SCALE GENOMIC DNA]</scope>
    <source>
        <strain evidence="1 2">VKM Ac-2033D</strain>
    </source>
</reference>
<dbReference type="eggNOG" id="ENOG50322S5">
    <property type="taxonomic scope" value="Bacteria"/>
</dbReference>